<dbReference type="GO" id="GO:0008168">
    <property type="term" value="F:methyltransferase activity"/>
    <property type="evidence" value="ECO:0007669"/>
    <property type="project" value="UniProtKB-KW"/>
</dbReference>
<gene>
    <name evidence="14" type="ORF">VNI00_015766</name>
</gene>
<dbReference type="GO" id="GO:0012505">
    <property type="term" value="C:endomembrane system"/>
    <property type="evidence" value="ECO:0007669"/>
    <property type="project" value="UniProtKB-SubCell"/>
</dbReference>
<feature type="transmembrane region" description="Helical" evidence="12">
    <location>
        <begin position="70"/>
        <end position="92"/>
    </location>
</feature>
<keyword evidence="8" id="KW-0443">Lipid metabolism</keyword>
<evidence type="ECO:0000256" key="11">
    <source>
        <dbReference type="ARBA" id="ARBA00023264"/>
    </source>
</evidence>
<proteinExistence type="predicted"/>
<keyword evidence="4" id="KW-0949">S-adenosyl-L-methionine</keyword>
<evidence type="ECO:0000256" key="12">
    <source>
        <dbReference type="SAM" id="Phobius"/>
    </source>
</evidence>
<evidence type="ECO:0000256" key="7">
    <source>
        <dbReference type="ARBA" id="ARBA00022989"/>
    </source>
</evidence>
<evidence type="ECO:0000256" key="10">
    <source>
        <dbReference type="ARBA" id="ARBA00023209"/>
    </source>
</evidence>
<evidence type="ECO:0000256" key="2">
    <source>
        <dbReference type="ARBA" id="ARBA00022516"/>
    </source>
</evidence>
<keyword evidence="3" id="KW-0808">Transferase</keyword>
<evidence type="ECO:0000256" key="5">
    <source>
        <dbReference type="ARBA" id="ARBA00022692"/>
    </source>
</evidence>
<dbReference type="EMBL" id="JAYKXP010000108">
    <property type="protein sequence ID" value="KAK7026039.1"/>
    <property type="molecule type" value="Genomic_DNA"/>
</dbReference>
<keyword evidence="13" id="KW-0732">Signal</keyword>
<keyword evidence="10" id="KW-0594">Phospholipid biosynthesis</keyword>
<dbReference type="Pfam" id="PF04191">
    <property type="entry name" value="PEMT"/>
    <property type="match status" value="1"/>
</dbReference>
<dbReference type="AlphaFoldDB" id="A0AAW0BH77"/>
<comment type="caution">
    <text evidence="14">The sequence shown here is derived from an EMBL/GenBank/DDBJ whole genome shotgun (WGS) entry which is preliminary data.</text>
</comment>
<comment type="subcellular location">
    <subcellularLocation>
        <location evidence="1">Endomembrane system</location>
        <topology evidence="1">Multi-pass membrane protein</topology>
    </subcellularLocation>
</comment>
<evidence type="ECO:0000313" key="14">
    <source>
        <dbReference type="EMBL" id="KAK7026039.1"/>
    </source>
</evidence>
<keyword evidence="15" id="KW-1185">Reference proteome</keyword>
<feature type="signal peptide" evidence="13">
    <location>
        <begin position="1"/>
        <end position="29"/>
    </location>
</feature>
<name>A0AAW0BH77_9AGAR</name>
<evidence type="ECO:0000256" key="8">
    <source>
        <dbReference type="ARBA" id="ARBA00023098"/>
    </source>
</evidence>
<evidence type="ECO:0000256" key="6">
    <source>
        <dbReference type="ARBA" id="ARBA00022824"/>
    </source>
</evidence>
<evidence type="ECO:0000256" key="9">
    <source>
        <dbReference type="ARBA" id="ARBA00023136"/>
    </source>
</evidence>
<reference evidence="14 15" key="1">
    <citation type="submission" date="2024-01" db="EMBL/GenBank/DDBJ databases">
        <title>A draft genome for a cacao thread blight-causing isolate of Paramarasmius palmivorus.</title>
        <authorList>
            <person name="Baruah I.K."/>
            <person name="Bukari Y."/>
            <person name="Amoako-Attah I."/>
            <person name="Meinhardt L.W."/>
            <person name="Bailey B.A."/>
            <person name="Cohen S.P."/>
        </authorList>
    </citation>
    <scope>NUCLEOTIDE SEQUENCE [LARGE SCALE GENOMIC DNA]</scope>
    <source>
        <strain evidence="14 15">GH-12</strain>
    </source>
</reference>
<feature type="transmembrane region" description="Helical" evidence="12">
    <location>
        <begin position="112"/>
        <end position="130"/>
    </location>
</feature>
<dbReference type="GO" id="GO:0032259">
    <property type="term" value="P:methylation"/>
    <property type="evidence" value="ECO:0007669"/>
    <property type="project" value="UniProtKB-KW"/>
</dbReference>
<evidence type="ECO:0000256" key="3">
    <source>
        <dbReference type="ARBA" id="ARBA00022603"/>
    </source>
</evidence>
<accession>A0AAW0BH77</accession>
<organism evidence="14 15">
    <name type="scientific">Paramarasmius palmivorus</name>
    <dbReference type="NCBI Taxonomy" id="297713"/>
    <lineage>
        <taxon>Eukaryota</taxon>
        <taxon>Fungi</taxon>
        <taxon>Dikarya</taxon>
        <taxon>Basidiomycota</taxon>
        <taxon>Agaricomycotina</taxon>
        <taxon>Agaricomycetes</taxon>
        <taxon>Agaricomycetidae</taxon>
        <taxon>Agaricales</taxon>
        <taxon>Marasmiineae</taxon>
        <taxon>Marasmiaceae</taxon>
        <taxon>Paramarasmius</taxon>
    </lineage>
</organism>
<evidence type="ECO:0000256" key="13">
    <source>
        <dbReference type="SAM" id="SignalP"/>
    </source>
</evidence>
<evidence type="ECO:0000256" key="4">
    <source>
        <dbReference type="ARBA" id="ARBA00022691"/>
    </source>
</evidence>
<dbReference type="Proteomes" id="UP001383192">
    <property type="component" value="Unassembled WGS sequence"/>
</dbReference>
<evidence type="ECO:0000313" key="15">
    <source>
        <dbReference type="Proteomes" id="UP001383192"/>
    </source>
</evidence>
<feature type="chain" id="PRO_5043664969" description="Protein-S-isoprenylcysteine O-methyltransferase" evidence="13">
    <location>
        <begin position="30"/>
        <end position="259"/>
    </location>
</feature>
<keyword evidence="9 12" id="KW-0472">Membrane</keyword>
<feature type="transmembrane region" description="Helical" evidence="12">
    <location>
        <begin position="208"/>
        <end position="226"/>
    </location>
</feature>
<protein>
    <recommendedName>
        <fullName evidence="16">Protein-S-isoprenylcysteine O-methyltransferase</fullName>
    </recommendedName>
</protein>
<dbReference type="GO" id="GO:0008654">
    <property type="term" value="P:phospholipid biosynthetic process"/>
    <property type="evidence" value="ECO:0007669"/>
    <property type="project" value="UniProtKB-KW"/>
</dbReference>
<keyword evidence="3" id="KW-0489">Methyltransferase</keyword>
<dbReference type="Gene3D" id="1.20.120.1630">
    <property type="match status" value="1"/>
</dbReference>
<keyword evidence="7 12" id="KW-1133">Transmembrane helix</keyword>
<keyword evidence="2" id="KW-0444">Lipid biosynthesis</keyword>
<keyword evidence="5 12" id="KW-0812">Transmembrane</keyword>
<sequence length="259" mass="28743">MPSSPSEYLLVRVVKALLVVLCGVSFGKSLTPPNGDPVPSSRPPVGKGLPALREWFLVNLIARAYPIERMIYYIATVNEALFVLRAAIPAIAKLFPHLNFPGHTTTTRFTPQFVSAVLLSILGGIFRVACYRALGREFTYECVPVGQRADNPEIRKNPKLVTHGPYSIVRHPSYVACCMSVIGSALVHLTKGSWIIESGFSNTLMGKILLGSWIGTFGVTLIILILRVGPEDEVVRTQFGEQWKEWSKTVKYKLIPWVY</sequence>
<dbReference type="InterPro" id="IPR007318">
    <property type="entry name" value="Phopholipid_MeTrfase"/>
</dbReference>
<keyword evidence="6" id="KW-0256">Endoplasmic reticulum</keyword>
<evidence type="ECO:0000256" key="1">
    <source>
        <dbReference type="ARBA" id="ARBA00004127"/>
    </source>
</evidence>
<evidence type="ECO:0008006" key="16">
    <source>
        <dbReference type="Google" id="ProtNLM"/>
    </source>
</evidence>
<keyword evidence="11" id="KW-1208">Phospholipid metabolism</keyword>